<protein>
    <submittedName>
        <fullName evidence="2">Uncharacterized protein</fullName>
    </submittedName>
</protein>
<feature type="region of interest" description="Disordered" evidence="1">
    <location>
        <begin position="1"/>
        <end position="49"/>
    </location>
</feature>
<sequence>MVRYSGRHSEGKSTGDVHNNRQKSNPTRSNSSRNIRDSKGYGNNHPGQYWNGRKWVLDPNLVKTIENLYDKLEAATKSKWELEEDMSCIESPPSDDLKVAAEAGLEAAFHSAKAEKFKEIQQSLYKKAKTGSRSGSSTDGIEGRITTNWDMIGLFAAGIPYTLLYG</sequence>
<dbReference type="Proteomes" id="UP000297229">
    <property type="component" value="Unassembled WGS sequence"/>
</dbReference>
<name>A0A4Z1JVN1_9HELO</name>
<dbReference type="AlphaFoldDB" id="A0A4Z1JVN1"/>
<evidence type="ECO:0000256" key="1">
    <source>
        <dbReference type="SAM" id="MobiDB-lite"/>
    </source>
</evidence>
<feature type="compositionally biased region" description="Polar residues" evidence="1">
    <location>
        <begin position="22"/>
        <end position="33"/>
    </location>
</feature>
<proteinExistence type="predicted"/>
<reference evidence="2 3" key="1">
    <citation type="submission" date="2017-12" db="EMBL/GenBank/DDBJ databases">
        <title>Comparative genomics of Botrytis spp.</title>
        <authorList>
            <person name="Valero-Jimenez C.A."/>
            <person name="Tapia P."/>
            <person name="Veloso J."/>
            <person name="Silva-Moreno E."/>
            <person name="Staats M."/>
            <person name="Valdes J.H."/>
            <person name="Van Kan J.A.L."/>
        </authorList>
    </citation>
    <scope>NUCLEOTIDE SEQUENCE [LARGE SCALE GENOMIC DNA]</scope>
    <source>
        <strain evidence="2 3">Be9601</strain>
    </source>
</reference>
<feature type="compositionally biased region" description="Basic and acidic residues" evidence="1">
    <location>
        <begin position="7"/>
        <end position="19"/>
    </location>
</feature>
<keyword evidence="3" id="KW-1185">Reference proteome</keyword>
<evidence type="ECO:0000313" key="3">
    <source>
        <dbReference type="Proteomes" id="UP000297229"/>
    </source>
</evidence>
<comment type="caution">
    <text evidence="2">The sequence shown here is derived from an EMBL/GenBank/DDBJ whole genome shotgun (WGS) entry which is preliminary data.</text>
</comment>
<organism evidence="2 3">
    <name type="scientific">Botrytis elliptica</name>
    <dbReference type="NCBI Taxonomy" id="278938"/>
    <lineage>
        <taxon>Eukaryota</taxon>
        <taxon>Fungi</taxon>
        <taxon>Dikarya</taxon>
        <taxon>Ascomycota</taxon>
        <taxon>Pezizomycotina</taxon>
        <taxon>Leotiomycetes</taxon>
        <taxon>Helotiales</taxon>
        <taxon>Sclerotiniaceae</taxon>
        <taxon>Botrytis</taxon>
    </lineage>
</organism>
<evidence type="ECO:0000313" key="2">
    <source>
        <dbReference type="EMBL" id="TGO73233.1"/>
    </source>
</evidence>
<accession>A0A4Z1JVN1</accession>
<dbReference type="EMBL" id="PQXM01000377">
    <property type="protein sequence ID" value="TGO73233.1"/>
    <property type="molecule type" value="Genomic_DNA"/>
</dbReference>
<gene>
    <name evidence="2" type="ORF">BELL_0379g00130</name>
</gene>